<evidence type="ECO:0000256" key="6">
    <source>
        <dbReference type="RuleBase" id="RU366025"/>
    </source>
</evidence>
<keyword evidence="4 6" id="KW-0378">Hydrolase</keyword>
<keyword evidence="5 6" id="KW-0788">Thiol protease</keyword>
<evidence type="ECO:0000256" key="1">
    <source>
        <dbReference type="ARBA" id="ARBA00000707"/>
    </source>
</evidence>
<dbReference type="EC" id="3.4.19.12" evidence="6"/>
<evidence type="ECO:0000256" key="4">
    <source>
        <dbReference type="ARBA" id="ARBA00022801"/>
    </source>
</evidence>
<dbReference type="PROSITE" id="PS00973">
    <property type="entry name" value="USP_2"/>
    <property type="match status" value="1"/>
</dbReference>
<dbReference type="GO" id="GO:0070628">
    <property type="term" value="F:proteasome binding"/>
    <property type="evidence" value="ECO:0007669"/>
    <property type="project" value="TreeGrafter"/>
</dbReference>
<dbReference type="PANTHER" id="PTHR43982:SF6">
    <property type="entry name" value="UBIQUITIN CARBOXYL-TERMINAL HYDROLASE 2-RELATED"/>
    <property type="match status" value="1"/>
</dbReference>
<dbReference type="GO" id="GO:0016579">
    <property type="term" value="P:protein deubiquitination"/>
    <property type="evidence" value="ECO:0007669"/>
    <property type="project" value="InterPro"/>
</dbReference>
<keyword evidence="7" id="KW-0175">Coiled coil</keyword>
<feature type="domain" description="USP" evidence="8">
    <location>
        <begin position="117"/>
        <end position="534"/>
    </location>
</feature>
<reference evidence="9" key="1">
    <citation type="submission" date="2021-01" db="EMBL/GenBank/DDBJ databases">
        <authorList>
            <consortium name="Genoscope - CEA"/>
            <person name="William W."/>
        </authorList>
    </citation>
    <scope>NUCLEOTIDE SEQUENCE</scope>
</reference>
<dbReference type="InterPro" id="IPR044635">
    <property type="entry name" value="UBP14-like"/>
</dbReference>
<dbReference type="PROSITE" id="PS00972">
    <property type="entry name" value="USP_1"/>
    <property type="match status" value="1"/>
</dbReference>
<dbReference type="OMA" id="DFQICDE"/>
<accession>A0A8S1PFG9</accession>
<gene>
    <name evidence="9" type="ORF">PPRIM_AZ9-3.1.T1150119</name>
</gene>
<keyword evidence="10" id="KW-1185">Reference proteome</keyword>
<evidence type="ECO:0000256" key="7">
    <source>
        <dbReference type="SAM" id="Coils"/>
    </source>
</evidence>
<evidence type="ECO:0000256" key="5">
    <source>
        <dbReference type="ARBA" id="ARBA00022807"/>
    </source>
</evidence>
<comment type="caution">
    <text evidence="9">The sequence shown here is derived from an EMBL/GenBank/DDBJ whole genome shotgun (WGS) entry which is preliminary data.</text>
</comment>
<comment type="similarity">
    <text evidence="6">Belongs to the peptidase C19 family.</text>
</comment>
<dbReference type="EMBL" id="CAJJDM010000118">
    <property type="protein sequence ID" value="CAD8101453.1"/>
    <property type="molecule type" value="Genomic_DNA"/>
</dbReference>
<keyword evidence="2 6" id="KW-0645">Protease</keyword>
<sequence length="862" mass="101519">MKNNQSLYKSFKHTPSTFEQLMRQYHSFGFKNQQILQAWQQCGFNTLTFHEELIRISQEENQNLSEEDLMNSQMHLKKQLKELEEKDLKHAIQLSIDEQNQQPQIEQQDRSSKCIPVGLKNLGNTCYMNAMLQSLFNSLPFRQLIFSIDLKQNSTLEGVFLLQLQQLFVQLQETNNSYINPLKLFEAFQKYKPGALLIKGVQNDFNELQNAFLEGIEQALKQIGEDELKKQFCQMFYGDSKEILTYKEKEQEVIKFTITNFGSISIDAQDKNLEKGFLNTRILIIDEYETNSKDKVKAKIDQIILQPPKILQFYINRVYYDSKQKLPCKNNAQFEFPQQLNINQFKARDIKQMNQELQRLDIEEQKILDELTRYGDSKDDIDENFSKIIKLFKRGEGQFDQPLIIDDFQICDENTSNQQLITSQQMLFQLENYKKKFIKSIQLLTDRLEQIQLEKKLLLKSDQNMYNLTAVLMHDGGATSGHYYCYILDKNDYKTWYKCNDSLITKVDYAQVIKDATGQNRLQSNVSGLIYEQESWMKIQKIQITPKLLEYLDQERIKSQKSSDLQKIMNRKSNIIQQIQNYPLKFCKYKDPLSKELEKFSNLDLFLSVNHPNLYKYSQTLTFIQQDLNQIKDQLFLPQNIDEYIQYFITQSKLINTNIDKELAILQDEFQKINSLLQQLPLKDLTQANFQDNTQLFFLIIQQIPQKDYCIQLSKSLKDVFQVMLLKGCFLIDLSIQRKDINQGISIAQQILNFITDNKIIDDIIIKQIQENLKSSADQAKLLSNRQDIIEQFTKLKNKSKIQIILKLMNFKSLEQNISQLQNFLNNGLQLWNEQAQTIISKQKLLIQQDRLNAEAIFYFQG</sequence>
<dbReference type="InterPro" id="IPR028889">
    <property type="entry name" value="USP"/>
</dbReference>
<protein>
    <recommendedName>
        <fullName evidence="6">Ubiquitin carboxyl-terminal hydrolase</fullName>
        <ecNumber evidence="6">3.4.19.12</ecNumber>
    </recommendedName>
</protein>
<dbReference type="PANTHER" id="PTHR43982">
    <property type="entry name" value="UBIQUITIN CARBOXYL-TERMINAL HYDROLASE"/>
    <property type="match status" value="1"/>
</dbReference>
<dbReference type="PROSITE" id="PS50235">
    <property type="entry name" value="USP_3"/>
    <property type="match status" value="1"/>
</dbReference>
<dbReference type="InterPro" id="IPR018200">
    <property type="entry name" value="USP_CS"/>
</dbReference>
<dbReference type="GO" id="GO:0061136">
    <property type="term" value="P:regulation of proteasomal protein catabolic process"/>
    <property type="evidence" value="ECO:0007669"/>
    <property type="project" value="TreeGrafter"/>
</dbReference>
<dbReference type="GO" id="GO:0043161">
    <property type="term" value="P:proteasome-mediated ubiquitin-dependent protein catabolic process"/>
    <property type="evidence" value="ECO:0007669"/>
    <property type="project" value="InterPro"/>
</dbReference>
<dbReference type="InterPro" id="IPR001394">
    <property type="entry name" value="Peptidase_C19_UCH"/>
</dbReference>
<proteinExistence type="inferred from homology"/>
<keyword evidence="3 6" id="KW-0833">Ubl conjugation pathway</keyword>
<dbReference type="Proteomes" id="UP000688137">
    <property type="component" value="Unassembled WGS sequence"/>
</dbReference>
<evidence type="ECO:0000313" key="10">
    <source>
        <dbReference type="Proteomes" id="UP000688137"/>
    </source>
</evidence>
<evidence type="ECO:0000259" key="8">
    <source>
        <dbReference type="PROSITE" id="PS50235"/>
    </source>
</evidence>
<dbReference type="GO" id="GO:0004843">
    <property type="term" value="F:cysteine-type deubiquitinase activity"/>
    <property type="evidence" value="ECO:0007669"/>
    <property type="project" value="UniProtKB-UniRule"/>
</dbReference>
<name>A0A8S1PFG9_PARPR</name>
<dbReference type="AlphaFoldDB" id="A0A8S1PFG9"/>
<evidence type="ECO:0000256" key="3">
    <source>
        <dbReference type="ARBA" id="ARBA00022786"/>
    </source>
</evidence>
<organism evidence="9 10">
    <name type="scientific">Paramecium primaurelia</name>
    <dbReference type="NCBI Taxonomy" id="5886"/>
    <lineage>
        <taxon>Eukaryota</taxon>
        <taxon>Sar</taxon>
        <taxon>Alveolata</taxon>
        <taxon>Ciliophora</taxon>
        <taxon>Intramacronucleata</taxon>
        <taxon>Oligohymenophorea</taxon>
        <taxon>Peniculida</taxon>
        <taxon>Parameciidae</taxon>
        <taxon>Paramecium</taxon>
    </lineage>
</organism>
<dbReference type="Pfam" id="PF00443">
    <property type="entry name" value="UCH"/>
    <property type="match status" value="1"/>
</dbReference>
<feature type="coiled-coil region" evidence="7">
    <location>
        <begin position="47"/>
        <end position="86"/>
    </location>
</feature>
<feature type="coiled-coil region" evidence="7">
    <location>
        <begin position="343"/>
        <end position="370"/>
    </location>
</feature>
<evidence type="ECO:0000256" key="2">
    <source>
        <dbReference type="ARBA" id="ARBA00022670"/>
    </source>
</evidence>
<evidence type="ECO:0000313" key="9">
    <source>
        <dbReference type="EMBL" id="CAD8101453.1"/>
    </source>
</evidence>
<comment type="catalytic activity">
    <reaction evidence="1 6">
        <text>Thiol-dependent hydrolysis of ester, thioester, amide, peptide and isopeptide bonds formed by the C-terminal Gly of ubiquitin (a 76-residue protein attached to proteins as an intracellular targeting signal).</text>
        <dbReference type="EC" id="3.4.19.12"/>
    </reaction>
</comment>